<evidence type="ECO:0000313" key="2">
    <source>
        <dbReference type="EMBL" id="KYK56323.1"/>
    </source>
</evidence>
<protein>
    <submittedName>
        <fullName evidence="2">Uncharacterized protein</fullName>
    </submittedName>
</protein>
<sequence>MDEKYMQAHVHRTATVLIVASTVLKYQRLLPQVQATYRPMACLPGSLGRRSPLAQVAGMERRVCVVLMRRFAPSEKKHPMRQKHLIIGDAVVHCYPLSSWALLLVDAGTSVGPGRENQSPPDNHVRARYLEAIAVDTFDLRAPRLRPYRPLAAMYTFSTTSDRACLHNLSSSPPRWQRSQTTSSNNSSIIIIIISIIISSISRTSGDRRHASRCPPPPPPHCRLPSARDRKWSTTTPPPSSSPRPSSTSARTSLRMRT</sequence>
<dbReference type="EMBL" id="LAYC01000002">
    <property type="protein sequence ID" value="KYK56323.1"/>
    <property type="molecule type" value="Genomic_DNA"/>
</dbReference>
<feature type="region of interest" description="Disordered" evidence="1">
    <location>
        <begin position="206"/>
        <end position="258"/>
    </location>
</feature>
<organism evidence="2 3">
    <name type="scientific">Drechmeria coniospora</name>
    <name type="common">Nematophagous fungus</name>
    <name type="synonym">Meria coniospora</name>
    <dbReference type="NCBI Taxonomy" id="98403"/>
    <lineage>
        <taxon>Eukaryota</taxon>
        <taxon>Fungi</taxon>
        <taxon>Dikarya</taxon>
        <taxon>Ascomycota</taxon>
        <taxon>Pezizomycotina</taxon>
        <taxon>Sordariomycetes</taxon>
        <taxon>Hypocreomycetidae</taxon>
        <taxon>Hypocreales</taxon>
        <taxon>Ophiocordycipitaceae</taxon>
        <taxon>Drechmeria</taxon>
    </lineage>
</organism>
<dbReference type="AlphaFoldDB" id="A0A151GGU2"/>
<name>A0A151GGU2_DRECN</name>
<feature type="compositionally biased region" description="Low complexity" evidence="1">
    <location>
        <begin position="243"/>
        <end position="258"/>
    </location>
</feature>
<dbReference type="InParanoid" id="A0A151GGU2"/>
<keyword evidence="3" id="KW-1185">Reference proteome</keyword>
<evidence type="ECO:0000256" key="1">
    <source>
        <dbReference type="SAM" id="MobiDB-lite"/>
    </source>
</evidence>
<reference evidence="2 3" key="1">
    <citation type="journal article" date="2016" name="Sci. Rep.">
        <title>Insights into Adaptations to a Near-Obligate Nematode Endoparasitic Lifestyle from the Finished Genome of Drechmeria coniospora.</title>
        <authorList>
            <person name="Zhang L."/>
            <person name="Zhou Z."/>
            <person name="Guo Q."/>
            <person name="Fokkens L."/>
            <person name="Miskei M."/>
            <person name="Pocsi I."/>
            <person name="Zhang W."/>
            <person name="Chen M."/>
            <person name="Wang L."/>
            <person name="Sun Y."/>
            <person name="Donzelli B.G."/>
            <person name="Gibson D.M."/>
            <person name="Nelson D.R."/>
            <person name="Luo J.G."/>
            <person name="Rep M."/>
            <person name="Liu H."/>
            <person name="Yang S."/>
            <person name="Wang J."/>
            <person name="Krasnoff S.B."/>
            <person name="Xu Y."/>
            <person name="Molnar I."/>
            <person name="Lin M."/>
        </authorList>
    </citation>
    <scope>NUCLEOTIDE SEQUENCE [LARGE SCALE GENOMIC DNA]</scope>
    <source>
        <strain evidence="2 3">ARSEF 6962</strain>
    </source>
</reference>
<dbReference type="GeneID" id="63715964"/>
<proteinExistence type="predicted"/>
<evidence type="ECO:0000313" key="3">
    <source>
        <dbReference type="Proteomes" id="UP000076580"/>
    </source>
</evidence>
<dbReference type="Proteomes" id="UP000076580">
    <property type="component" value="Chromosome 02"/>
</dbReference>
<accession>A0A151GGU2</accession>
<gene>
    <name evidence="2" type="ORF">DCS_03321</name>
</gene>
<dbReference type="RefSeq" id="XP_040655675.1">
    <property type="nucleotide sequence ID" value="XM_040800642.1"/>
</dbReference>
<comment type="caution">
    <text evidence="2">The sequence shown here is derived from an EMBL/GenBank/DDBJ whole genome shotgun (WGS) entry which is preliminary data.</text>
</comment>